<geneLocation type="plasmid" evidence="8 9">
    <name>unnamed1</name>
</geneLocation>
<feature type="transmembrane region" description="Helical" evidence="6">
    <location>
        <begin position="115"/>
        <end position="137"/>
    </location>
</feature>
<dbReference type="PANTHER" id="PTHR43124:SF3">
    <property type="entry name" value="CHLORAMPHENICOL EFFLUX PUMP RV0191"/>
    <property type="match status" value="1"/>
</dbReference>
<dbReference type="InterPro" id="IPR050189">
    <property type="entry name" value="MFS_Efflux_Transporters"/>
</dbReference>
<dbReference type="InterPro" id="IPR011701">
    <property type="entry name" value="MFS"/>
</dbReference>
<dbReference type="CDD" id="cd17473">
    <property type="entry name" value="MFS_arabinose_efflux_permease_like"/>
    <property type="match status" value="1"/>
</dbReference>
<keyword evidence="4 6" id="KW-1133">Transmembrane helix</keyword>
<dbReference type="AlphaFoldDB" id="A0A248UR39"/>
<evidence type="ECO:0000313" key="8">
    <source>
        <dbReference type="EMBL" id="ASV88719.1"/>
    </source>
</evidence>
<dbReference type="GO" id="GO:0005886">
    <property type="term" value="C:plasma membrane"/>
    <property type="evidence" value="ECO:0007669"/>
    <property type="project" value="UniProtKB-SubCell"/>
</dbReference>
<comment type="subcellular location">
    <subcellularLocation>
        <location evidence="1">Cell membrane</location>
        <topology evidence="1">Multi-pass membrane protein</topology>
    </subcellularLocation>
</comment>
<reference evidence="8 9" key="1">
    <citation type="submission" date="2017-07" db="EMBL/GenBank/DDBJ databases">
        <title>Phylogenetic study on the rhizospheric bacterium Ochrobactrum sp. A44.</title>
        <authorList>
            <person name="Krzyzanowska D.M."/>
            <person name="Ossowicki A."/>
            <person name="Rajewska M."/>
            <person name="Maciag T."/>
            <person name="Kaczynski Z."/>
            <person name="Czerwicka M."/>
            <person name="Jafra S."/>
        </authorList>
    </citation>
    <scope>NUCLEOTIDE SEQUENCE [LARGE SCALE GENOMIC DNA]</scope>
    <source>
        <strain evidence="8 9">A44</strain>
        <plasmid evidence="8 9">unnamed1</plasmid>
    </source>
</reference>
<accession>A0A248UR39</accession>
<sequence>MESISRTTEIPIWRDSRAVALLMAATLTVMANATISPALPGLRKLFADAPHAALLTPLLITAPSLSVALLAPLAGLAVDRIGRRIPLLAGIILFAIAGSAGLYLPTLSTIFMSRIVLGVAVAFIMTAQTALIGDYFSGEARNALTGLQISARNFGGLIFILLAGLVAIVSPRSAFGVYGLALLVLPIAWMVIKEPQRKPSMSHVSYLTGSAEQRKWHLPFLGLVVLQSVTNMFFFIMPTQLPFFLDARGYGNPAITGLTLSVLMLSGGSVALVFSRIQRAIGYPGIYATGFAAMASGFLLLVTSATPLFTLAGSALIGAGYAAVSPTFVALTLALAPPHRRGLAGGLLTASVFTGQFISPLLSTLVIIALGYEGLFQVAAVLLASMAAMALGIFLLRFREPRSSR</sequence>
<keyword evidence="8" id="KW-0614">Plasmid</keyword>
<evidence type="ECO:0000256" key="5">
    <source>
        <dbReference type="ARBA" id="ARBA00023136"/>
    </source>
</evidence>
<feature type="transmembrane region" description="Helical" evidence="6">
    <location>
        <begin position="220"/>
        <end position="241"/>
    </location>
</feature>
<proteinExistence type="predicted"/>
<dbReference type="EMBL" id="CP022605">
    <property type="protein sequence ID" value="ASV88719.1"/>
    <property type="molecule type" value="Genomic_DNA"/>
</dbReference>
<dbReference type="PROSITE" id="PS50850">
    <property type="entry name" value="MFS"/>
    <property type="match status" value="1"/>
</dbReference>
<feature type="transmembrane region" description="Helical" evidence="6">
    <location>
        <begin position="376"/>
        <end position="396"/>
    </location>
</feature>
<dbReference type="OrthoDB" id="9812221at2"/>
<dbReference type="SUPFAM" id="SSF103473">
    <property type="entry name" value="MFS general substrate transporter"/>
    <property type="match status" value="1"/>
</dbReference>
<evidence type="ECO:0000313" key="9">
    <source>
        <dbReference type="Proteomes" id="UP000215256"/>
    </source>
</evidence>
<feature type="transmembrane region" description="Helical" evidence="6">
    <location>
        <begin position="149"/>
        <end position="169"/>
    </location>
</feature>
<feature type="transmembrane region" description="Helical" evidence="6">
    <location>
        <begin position="347"/>
        <end position="370"/>
    </location>
</feature>
<evidence type="ECO:0000256" key="1">
    <source>
        <dbReference type="ARBA" id="ARBA00004651"/>
    </source>
</evidence>
<keyword evidence="2" id="KW-1003">Cell membrane</keyword>
<dbReference type="PROSITE" id="PS00216">
    <property type="entry name" value="SUGAR_TRANSPORT_1"/>
    <property type="match status" value="1"/>
</dbReference>
<keyword evidence="5 6" id="KW-0472">Membrane</keyword>
<feature type="transmembrane region" description="Helical" evidence="6">
    <location>
        <begin position="57"/>
        <end position="78"/>
    </location>
</feature>
<dbReference type="PANTHER" id="PTHR43124">
    <property type="entry name" value="PURINE EFFLUX PUMP PBUE"/>
    <property type="match status" value="1"/>
</dbReference>
<feature type="transmembrane region" description="Helical" evidence="6">
    <location>
        <begin position="175"/>
        <end position="192"/>
    </location>
</feature>
<dbReference type="InterPro" id="IPR020846">
    <property type="entry name" value="MFS_dom"/>
</dbReference>
<gene>
    <name evidence="8" type="ORF">CES85_3018</name>
</gene>
<name>A0A248UR39_9HYPH</name>
<feature type="transmembrane region" description="Helical" evidence="6">
    <location>
        <begin position="315"/>
        <end position="335"/>
    </location>
</feature>
<dbReference type="KEGG" id="och:CES85_3018"/>
<protein>
    <submittedName>
        <fullName evidence="8">Sugar (And other) transporter family protein</fullName>
    </submittedName>
</protein>
<feature type="transmembrane region" description="Helical" evidence="6">
    <location>
        <begin position="286"/>
        <end position="309"/>
    </location>
</feature>
<dbReference type="InterPro" id="IPR005829">
    <property type="entry name" value="Sugar_transporter_CS"/>
</dbReference>
<dbReference type="InterPro" id="IPR036259">
    <property type="entry name" value="MFS_trans_sf"/>
</dbReference>
<keyword evidence="3 6" id="KW-0812">Transmembrane</keyword>
<evidence type="ECO:0000256" key="6">
    <source>
        <dbReference type="SAM" id="Phobius"/>
    </source>
</evidence>
<dbReference type="RefSeq" id="WP_095448229.1">
    <property type="nucleotide sequence ID" value="NZ_CP022605.1"/>
</dbReference>
<evidence type="ECO:0000256" key="2">
    <source>
        <dbReference type="ARBA" id="ARBA00022475"/>
    </source>
</evidence>
<feature type="transmembrane region" description="Helical" evidence="6">
    <location>
        <begin position="85"/>
        <end position="103"/>
    </location>
</feature>
<evidence type="ECO:0000256" key="3">
    <source>
        <dbReference type="ARBA" id="ARBA00022692"/>
    </source>
</evidence>
<evidence type="ECO:0000256" key="4">
    <source>
        <dbReference type="ARBA" id="ARBA00022989"/>
    </source>
</evidence>
<organism evidence="8 9">
    <name type="scientific">Ochrobactrum quorumnocens</name>
    <dbReference type="NCBI Taxonomy" id="271865"/>
    <lineage>
        <taxon>Bacteria</taxon>
        <taxon>Pseudomonadati</taxon>
        <taxon>Pseudomonadota</taxon>
        <taxon>Alphaproteobacteria</taxon>
        <taxon>Hyphomicrobiales</taxon>
        <taxon>Brucellaceae</taxon>
        <taxon>Brucella/Ochrobactrum group</taxon>
        <taxon>Ochrobactrum</taxon>
    </lineage>
</organism>
<evidence type="ECO:0000259" key="7">
    <source>
        <dbReference type="PROSITE" id="PS50850"/>
    </source>
</evidence>
<feature type="transmembrane region" description="Helical" evidence="6">
    <location>
        <begin position="253"/>
        <end position="274"/>
    </location>
</feature>
<dbReference type="GO" id="GO:0022857">
    <property type="term" value="F:transmembrane transporter activity"/>
    <property type="evidence" value="ECO:0007669"/>
    <property type="project" value="InterPro"/>
</dbReference>
<dbReference type="Gene3D" id="1.20.1250.20">
    <property type="entry name" value="MFS general substrate transporter like domains"/>
    <property type="match status" value="1"/>
</dbReference>
<dbReference type="Proteomes" id="UP000215256">
    <property type="component" value="Plasmid unnamed1"/>
</dbReference>
<dbReference type="Pfam" id="PF07690">
    <property type="entry name" value="MFS_1"/>
    <property type="match status" value="2"/>
</dbReference>
<feature type="domain" description="Major facilitator superfamily (MFS) profile" evidence="7">
    <location>
        <begin position="17"/>
        <end position="402"/>
    </location>
</feature>